<comment type="caution">
    <text evidence="1">The sequence shown here is derived from an EMBL/GenBank/DDBJ whole genome shotgun (WGS) entry which is preliminary data.</text>
</comment>
<evidence type="ECO:0000313" key="2">
    <source>
        <dbReference type="Proteomes" id="UP001144978"/>
    </source>
</evidence>
<protein>
    <submittedName>
        <fullName evidence="1">Uncharacterized protein</fullName>
    </submittedName>
</protein>
<dbReference type="EMBL" id="JANSHE010000232">
    <property type="protein sequence ID" value="KAJ3014051.1"/>
    <property type="molecule type" value="Genomic_DNA"/>
</dbReference>
<accession>A0ACC1Q718</accession>
<organism evidence="1 2">
    <name type="scientific">Trametes sanguinea</name>
    <dbReference type="NCBI Taxonomy" id="158606"/>
    <lineage>
        <taxon>Eukaryota</taxon>
        <taxon>Fungi</taxon>
        <taxon>Dikarya</taxon>
        <taxon>Basidiomycota</taxon>
        <taxon>Agaricomycotina</taxon>
        <taxon>Agaricomycetes</taxon>
        <taxon>Polyporales</taxon>
        <taxon>Polyporaceae</taxon>
        <taxon>Trametes</taxon>
    </lineage>
</organism>
<dbReference type="Proteomes" id="UP001144978">
    <property type="component" value="Unassembled WGS sequence"/>
</dbReference>
<name>A0ACC1Q718_9APHY</name>
<keyword evidence="2" id="KW-1185">Reference proteome</keyword>
<evidence type="ECO:0000313" key="1">
    <source>
        <dbReference type="EMBL" id="KAJ3014051.1"/>
    </source>
</evidence>
<sequence length="445" mass="49325">MANIQYAEEFYMSNEALKQFKPTPASIPPREVNYRLRLPEGVPVHIHALNPLAFLLRAAQVYPNKLALVHADVPHPVIYSYGVWAQRIQNFAYALIQAGVKPTDRIAIIAPNIPAVAEAFHGVLGARAVICAINTRLTHGEVAYILEHSESKLIFVTIGRQDSLLHDLVSNDRVAMPHPDYSTIVVRAHHDNIPAHRTGARYQRNGSVHGEMAVESVEEEVLEDTLNQWVVAGLVASCNQGRDPRLQLLVPQVAPARMWRISNKKADIGLIMCSAAICIGSTPLSRTVSPLHLHAFPLRPAGSGRVPTHPRLIFRTLASSPHPLPIGPQVRAELLLTLFSPRLPDSRLVTLASTSHPRGVFLPIDPQVRAEFLLTLFSHRLLELLCRFSLCTFYRPLLRILVSRPCITLSTYSTDTLTSSRIAMSSMQVGTFASTKEDIDMQLLL</sequence>
<reference evidence="1" key="1">
    <citation type="submission" date="2022-08" db="EMBL/GenBank/DDBJ databases">
        <title>Genome Sequence of Pycnoporus sanguineus.</title>
        <authorList>
            <person name="Buettner E."/>
        </authorList>
    </citation>
    <scope>NUCLEOTIDE SEQUENCE</scope>
    <source>
        <strain evidence="1">CG-C14</strain>
    </source>
</reference>
<gene>
    <name evidence="1" type="ORF">NUW54_g1406</name>
</gene>
<proteinExistence type="predicted"/>